<dbReference type="InterPro" id="IPR035906">
    <property type="entry name" value="MetI-like_sf"/>
</dbReference>
<dbReference type="Gene3D" id="1.10.3720.10">
    <property type="entry name" value="MetI-like"/>
    <property type="match status" value="1"/>
</dbReference>
<dbReference type="RefSeq" id="WP_244555940.1">
    <property type="nucleotide sequence ID" value="NZ_FTNK01000005.1"/>
</dbReference>
<dbReference type="Proteomes" id="UP000186666">
    <property type="component" value="Unassembled WGS sequence"/>
</dbReference>
<name>A0ABY1JYG5_9BACL</name>
<keyword evidence="3" id="KW-1003">Cell membrane</keyword>
<dbReference type="Pfam" id="PF00528">
    <property type="entry name" value="BPD_transp_1"/>
    <property type="match status" value="1"/>
</dbReference>
<feature type="transmembrane region" description="Helical" evidence="7">
    <location>
        <begin position="129"/>
        <end position="151"/>
    </location>
</feature>
<reference evidence="9 10" key="1">
    <citation type="submission" date="2017-01" db="EMBL/GenBank/DDBJ databases">
        <authorList>
            <person name="Varghese N."/>
            <person name="Submissions S."/>
        </authorList>
    </citation>
    <scope>NUCLEOTIDE SEQUENCE [LARGE SCALE GENOMIC DNA]</scope>
    <source>
        <strain evidence="9 10">ATCC 23464</strain>
    </source>
</reference>
<dbReference type="PROSITE" id="PS50928">
    <property type="entry name" value="ABC_TM1"/>
    <property type="match status" value="1"/>
</dbReference>
<keyword evidence="2 7" id="KW-0813">Transport</keyword>
<feature type="transmembrane region" description="Helical" evidence="7">
    <location>
        <begin position="96"/>
        <end position="117"/>
    </location>
</feature>
<dbReference type="PANTHER" id="PTHR43744">
    <property type="entry name" value="ABC TRANSPORTER PERMEASE PROTEIN MG189-RELATED-RELATED"/>
    <property type="match status" value="1"/>
</dbReference>
<evidence type="ECO:0000313" key="9">
    <source>
        <dbReference type="EMBL" id="SIQ96437.1"/>
    </source>
</evidence>
<evidence type="ECO:0000313" key="10">
    <source>
        <dbReference type="Proteomes" id="UP000186666"/>
    </source>
</evidence>
<evidence type="ECO:0000256" key="5">
    <source>
        <dbReference type="ARBA" id="ARBA00022989"/>
    </source>
</evidence>
<evidence type="ECO:0000259" key="8">
    <source>
        <dbReference type="PROSITE" id="PS50928"/>
    </source>
</evidence>
<keyword evidence="5 7" id="KW-1133">Transmembrane helix</keyword>
<dbReference type="PANTHER" id="PTHR43744:SF12">
    <property type="entry name" value="ABC TRANSPORTER PERMEASE PROTEIN MG189-RELATED"/>
    <property type="match status" value="1"/>
</dbReference>
<keyword evidence="9" id="KW-0762">Sugar transport</keyword>
<comment type="similarity">
    <text evidence="7">Belongs to the binding-protein-dependent transport system permease family.</text>
</comment>
<dbReference type="EMBL" id="FTNK01000005">
    <property type="protein sequence ID" value="SIQ96437.1"/>
    <property type="molecule type" value="Genomic_DNA"/>
</dbReference>
<dbReference type="InterPro" id="IPR000515">
    <property type="entry name" value="MetI-like"/>
</dbReference>
<gene>
    <name evidence="9" type="ORF">SAMN05421578_105252</name>
</gene>
<feature type="transmembrane region" description="Helical" evidence="7">
    <location>
        <begin position="32"/>
        <end position="53"/>
    </location>
</feature>
<feature type="domain" description="ABC transmembrane type-1" evidence="8">
    <location>
        <begin position="92"/>
        <end position="281"/>
    </location>
</feature>
<evidence type="ECO:0000256" key="4">
    <source>
        <dbReference type="ARBA" id="ARBA00022692"/>
    </source>
</evidence>
<comment type="caution">
    <text evidence="9">The sequence shown here is derived from an EMBL/GenBank/DDBJ whole genome shotgun (WGS) entry which is preliminary data.</text>
</comment>
<dbReference type="CDD" id="cd06261">
    <property type="entry name" value="TM_PBP2"/>
    <property type="match status" value="1"/>
</dbReference>
<feature type="transmembrane region" description="Helical" evidence="7">
    <location>
        <begin position="260"/>
        <end position="281"/>
    </location>
</feature>
<keyword evidence="6 7" id="KW-0472">Membrane</keyword>
<proteinExistence type="inferred from homology"/>
<organism evidence="9 10">
    <name type="scientific">Paenibacillus macquariensis</name>
    <dbReference type="NCBI Taxonomy" id="948756"/>
    <lineage>
        <taxon>Bacteria</taxon>
        <taxon>Bacillati</taxon>
        <taxon>Bacillota</taxon>
        <taxon>Bacilli</taxon>
        <taxon>Bacillales</taxon>
        <taxon>Paenibacillaceae</taxon>
        <taxon>Paenibacillus</taxon>
    </lineage>
</organism>
<evidence type="ECO:0000256" key="6">
    <source>
        <dbReference type="ARBA" id="ARBA00023136"/>
    </source>
</evidence>
<comment type="subcellular location">
    <subcellularLocation>
        <location evidence="1 7">Cell membrane</location>
        <topology evidence="1 7">Multi-pass membrane protein</topology>
    </subcellularLocation>
</comment>
<sequence length="296" mass="33056">MKLNDQINVNNNLVQVQSRKPKWLREMTGSAVLSNILLFVFALLFIFPFYWIVSGAFKVQNVAVAIPPQWIPHEPTWDNFSTLFKNPVWKWTFNSFFIAFGEMVGVCLVASMAGYVLAKKSFPGRKIIFTMFVAAMALPKQVILVPLFTMIADFGWIDTYKALILPAIGWPFGIFLIKQFAQTLPSELIEAAKIDGCSELRLFYSIVLPLLKPAIGALAIFTFINAWNDYFSQLIMTRSTPMMTLPLGVATLKGEYTTPYGVLMAGAAFASIPMIAIFLLFQKSFTQGITMGAVKG</sequence>
<evidence type="ECO:0000256" key="7">
    <source>
        <dbReference type="RuleBase" id="RU363032"/>
    </source>
</evidence>
<accession>A0ABY1JYG5</accession>
<evidence type="ECO:0000256" key="2">
    <source>
        <dbReference type="ARBA" id="ARBA00022448"/>
    </source>
</evidence>
<keyword evidence="10" id="KW-1185">Reference proteome</keyword>
<evidence type="ECO:0000256" key="3">
    <source>
        <dbReference type="ARBA" id="ARBA00022475"/>
    </source>
</evidence>
<evidence type="ECO:0000256" key="1">
    <source>
        <dbReference type="ARBA" id="ARBA00004651"/>
    </source>
</evidence>
<protein>
    <submittedName>
        <fullName evidence="9">Multiple sugar transport system permease protein</fullName>
    </submittedName>
</protein>
<feature type="transmembrane region" description="Helical" evidence="7">
    <location>
        <begin position="163"/>
        <end position="181"/>
    </location>
</feature>
<dbReference type="SUPFAM" id="SSF161098">
    <property type="entry name" value="MetI-like"/>
    <property type="match status" value="1"/>
</dbReference>
<feature type="transmembrane region" description="Helical" evidence="7">
    <location>
        <begin position="202"/>
        <end position="224"/>
    </location>
</feature>
<keyword evidence="4 7" id="KW-0812">Transmembrane</keyword>